<dbReference type="CDD" id="cd00067">
    <property type="entry name" value="GAL4"/>
    <property type="match status" value="1"/>
</dbReference>
<dbReference type="InterPro" id="IPR036864">
    <property type="entry name" value="Zn2-C6_fun-type_DNA-bd_sf"/>
</dbReference>
<sequence length="1220" mass="137650">MTSPHSSQGSSLALDPLRASLGKRPLATINDDGDDENRRKDPKITRACDTCKRKKIRCDGTLPCRNCAKRKLHCFYNAKYNRGRPPTPPPSTTITEQQARRQIHRSEQPSTRQHSGPPAHHAPETQVPSRASPEVEIEGQYSDPTSGLNFLHRAWKKLSTQNDESALYHLNNAGRDQLLNSAGDPPFHVDDAALDDVIPIASVARELQGFYFETCVVTYRMFHRQVVEGWMDIFLNNRQERRPITRSLGNSRTAILLTIMAIASLRRDKINGESSQDNDMNGLRRSDRLFCAGMKLTDTEMGFPRLESAQARIIQVLYLLQTARMNKAWYTFGNAFHVTLSLGMHRRRDQRRDFPFTGRPHNYIISECHKRTFWVAYIVDTYLSVVFGRPRLFQDEDIDKELPDMVNDEDMNPQGPSITDNSGDCYIDALILHAKIAQIIGKVSREVYSISDMPNQDRLAAAQRLCQDLHEWWASLPPHLGTVRPSTLIPSFRRQAIAMRLAYFHALIHANRPFLLSEGAYENVAKCITAAQNSLELLNRMAEDSTLFHSFWWTDYVIFCALAVVYVWEIQRLTRSIYGNDDQSLSKLFDLAEKCHGYLKRASTSVSQNQRYSVILDELRFEAQRCRTARENLQNRHPGNLHDAEGLVPDISLAFPQEAENCSPHTAFLLQEENIPSVLENLQFSDWQMLDSSSLPRYAFEPNAIKMTDKDAAVMHLEDLPGQGVSADDIEFLSNFSPEAKKKVIRKVDMRLVPMFVLLYLVAYIDKTNIGKSTPSTRAFQFSHSAGNAKIEGLLPSLHMSGIQYNIALSIFFIPYVLAEVPSNIILNRLKRPSQYLGLLIFCWGVIMLCTGFVRNFAGLVVIRFLLGLFEAGFLPGAVLVISKWYLPNETQTRIAILYTSAASGGAFSGLLAFAIAKMDGIAGYEGWRWIFIIEGLVTVFMAVLCYLLLLDSPALSPGWLTQDEIRYLEVRQLVSNNHSGHHEGFNKKIIFSVLTDWKIYLLILGNWSNAVPNYALKFSMPEIIKSMGYKSATAQLMTIPPYTVGAISAYGFSVFADRFSWRMPFIVVPQCSLIASFGILFSKAASIEENIALCYFAICLACFGMYPILPGVNAWNVCNIVNPHKRAVAIGYLICVGNAGGIIGSYIYKSDEEPRYPTGYGTSLAFAAAGLVAALCLEFCLWRANKEKARLTVSEIEEMYTEEQLRDMEEKSPLFKYTL</sequence>
<dbReference type="GO" id="GO:0045944">
    <property type="term" value="P:positive regulation of transcription by RNA polymerase II"/>
    <property type="evidence" value="ECO:0007669"/>
    <property type="project" value="TreeGrafter"/>
</dbReference>
<dbReference type="AlphaFoldDB" id="A0A401KMC4"/>
<evidence type="ECO:0000256" key="1">
    <source>
        <dbReference type="ARBA" id="ARBA00004123"/>
    </source>
</evidence>
<keyword evidence="3" id="KW-0479">Metal-binding</keyword>
<dbReference type="GO" id="GO:0008270">
    <property type="term" value="F:zinc ion binding"/>
    <property type="evidence" value="ECO:0007669"/>
    <property type="project" value="InterPro"/>
</dbReference>
<name>A0A401KMC4_ASPAW</name>
<evidence type="ECO:0000256" key="9">
    <source>
        <dbReference type="SAM" id="Phobius"/>
    </source>
</evidence>
<feature type="transmembrane region" description="Helical" evidence="9">
    <location>
        <begin position="895"/>
        <end position="916"/>
    </location>
</feature>
<gene>
    <name evidence="12" type="ORF">AAWM_03304</name>
</gene>
<dbReference type="Pfam" id="PF04082">
    <property type="entry name" value="Fungal_trans"/>
    <property type="match status" value="1"/>
</dbReference>
<evidence type="ECO:0000256" key="5">
    <source>
        <dbReference type="ARBA" id="ARBA00023125"/>
    </source>
</evidence>
<keyword evidence="9" id="KW-0812">Transmembrane</keyword>
<dbReference type="PROSITE" id="PS50850">
    <property type="entry name" value="MFS"/>
    <property type="match status" value="1"/>
</dbReference>
<feature type="transmembrane region" description="Helical" evidence="9">
    <location>
        <begin position="861"/>
        <end position="883"/>
    </location>
</feature>
<feature type="transmembrane region" description="Helical" evidence="9">
    <location>
        <begin position="748"/>
        <end position="765"/>
    </location>
</feature>
<dbReference type="Pfam" id="PF07690">
    <property type="entry name" value="MFS_1"/>
    <property type="match status" value="1"/>
</dbReference>
<dbReference type="InterPro" id="IPR007219">
    <property type="entry name" value="XnlR_reg_dom"/>
</dbReference>
<comment type="caution">
    <text evidence="12">The sequence shown here is derived from an EMBL/GenBank/DDBJ whole genome shotgun (WGS) entry which is preliminary data.</text>
</comment>
<evidence type="ECO:0000313" key="13">
    <source>
        <dbReference type="Proteomes" id="UP000286921"/>
    </source>
</evidence>
<dbReference type="Proteomes" id="UP000286921">
    <property type="component" value="Unassembled WGS sequence"/>
</dbReference>
<evidence type="ECO:0000256" key="6">
    <source>
        <dbReference type="ARBA" id="ARBA00023163"/>
    </source>
</evidence>
<dbReference type="GO" id="GO:0005634">
    <property type="term" value="C:nucleus"/>
    <property type="evidence" value="ECO:0007669"/>
    <property type="project" value="UniProtKB-SubCell"/>
</dbReference>
<feature type="transmembrane region" description="Helical" evidence="9">
    <location>
        <begin position="1161"/>
        <end position="1183"/>
    </location>
</feature>
<feature type="transmembrane region" description="Helical" evidence="9">
    <location>
        <begin position="928"/>
        <end position="950"/>
    </location>
</feature>
<dbReference type="SMART" id="SM00906">
    <property type="entry name" value="Fungal_trans"/>
    <property type="match status" value="1"/>
</dbReference>
<feature type="transmembrane region" description="Helical" evidence="9">
    <location>
        <begin position="1066"/>
        <end position="1085"/>
    </location>
</feature>
<dbReference type="InterPro" id="IPR011701">
    <property type="entry name" value="MFS"/>
</dbReference>
<feature type="transmembrane region" description="Helical" evidence="9">
    <location>
        <begin position="1130"/>
        <end position="1149"/>
    </location>
</feature>
<dbReference type="GO" id="GO:0000981">
    <property type="term" value="F:DNA-binding transcription factor activity, RNA polymerase II-specific"/>
    <property type="evidence" value="ECO:0007669"/>
    <property type="project" value="InterPro"/>
</dbReference>
<dbReference type="SUPFAM" id="SSF57701">
    <property type="entry name" value="Zn2/Cys6 DNA-binding domain"/>
    <property type="match status" value="1"/>
</dbReference>
<dbReference type="InterPro" id="IPR020846">
    <property type="entry name" value="MFS_dom"/>
</dbReference>
<dbReference type="SMART" id="SM00066">
    <property type="entry name" value="GAL4"/>
    <property type="match status" value="1"/>
</dbReference>
<dbReference type="InterPro" id="IPR036259">
    <property type="entry name" value="MFS_trans_sf"/>
</dbReference>
<dbReference type="GO" id="GO:0022857">
    <property type="term" value="F:transmembrane transporter activity"/>
    <property type="evidence" value="ECO:0007669"/>
    <property type="project" value="InterPro"/>
</dbReference>
<dbReference type="InterPro" id="IPR001138">
    <property type="entry name" value="Zn2Cys6_DnaBD"/>
</dbReference>
<feature type="transmembrane region" description="Helical" evidence="9">
    <location>
        <begin position="550"/>
        <end position="568"/>
    </location>
</feature>
<feature type="transmembrane region" description="Helical" evidence="9">
    <location>
        <begin position="1091"/>
        <end position="1110"/>
    </location>
</feature>
<evidence type="ECO:0000256" key="3">
    <source>
        <dbReference type="ARBA" id="ARBA00022723"/>
    </source>
</evidence>
<dbReference type="CDD" id="cd12148">
    <property type="entry name" value="fungal_TF_MHR"/>
    <property type="match status" value="1"/>
</dbReference>
<dbReference type="FunFam" id="1.20.1250.20:FF:000057">
    <property type="entry name" value="MFS general substrate transporter"/>
    <property type="match status" value="1"/>
</dbReference>
<dbReference type="PROSITE" id="PS50048">
    <property type="entry name" value="ZN2_CY6_FUNGAL_2"/>
    <property type="match status" value="1"/>
</dbReference>
<proteinExistence type="predicted"/>
<dbReference type="InterPro" id="IPR051711">
    <property type="entry name" value="Stress_Response_Reg"/>
</dbReference>
<evidence type="ECO:0000256" key="8">
    <source>
        <dbReference type="SAM" id="MobiDB-lite"/>
    </source>
</evidence>
<dbReference type="PROSITE" id="PS00463">
    <property type="entry name" value="ZN2_CY6_FUNGAL_1"/>
    <property type="match status" value="1"/>
</dbReference>
<evidence type="ECO:0000256" key="2">
    <source>
        <dbReference type="ARBA" id="ARBA00004141"/>
    </source>
</evidence>
<keyword evidence="7" id="KW-0539">Nucleus</keyword>
<keyword evidence="9" id="KW-1133">Transmembrane helix</keyword>
<feature type="transmembrane region" description="Helical" evidence="9">
    <location>
        <begin position="836"/>
        <end position="855"/>
    </location>
</feature>
<dbReference type="Gene3D" id="4.10.240.10">
    <property type="entry name" value="Zn(2)-C6 fungal-type DNA-binding domain"/>
    <property type="match status" value="1"/>
</dbReference>
<dbReference type="PANTHER" id="PTHR47540:SF2">
    <property type="entry name" value="ZN(II)2CYS6 TRANSCRIPTION FACTOR (EUROFUNG)"/>
    <property type="match status" value="1"/>
</dbReference>
<dbReference type="GO" id="GO:0006351">
    <property type="term" value="P:DNA-templated transcription"/>
    <property type="evidence" value="ECO:0007669"/>
    <property type="project" value="InterPro"/>
</dbReference>
<evidence type="ECO:0000259" key="10">
    <source>
        <dbReference type="PROSITE" id="PS50048"/>
    </source>
</evidence>
<feature type="domain" description="Zn(2)-C6 fungal-type" evidence="10">
    <location>
        <begin position="47"/>
        <end position="76"/>
    </location>
</feature>
<feature type="region of interest" description="Disordered" evidence="8">
    <location>
        <begin position="1"/>
        <end position="41"/>
    </location>
</feature>
<dbReference type="PANTHER" id="PTHR47540">
    <property type="entry name" value="THIAMINE REPRESSIBLE GENES REGULATORY PROTEIN THI5"/>
    <property type="match status" value="1"/>
</dbReference>
<keyword evidence="9" id="KW-0472">Membrane</keyword>
<dbReference type="EMBL" id="BDHI01000007">
    <property type="protein sequence ID" value="GCB20419.1"/>
    <property type="molecule type" value="Genomic_DNA"/>
</dbReference>
<accession>A0A401KMC4</accession>
<protein>
    <submittedName>
        <fullName evidence="12">Uncharacterized transporter C1002.16c</fullName>
    </submittedName>
</protein>
<evidence type="ECO:0000259" key="11">
    <source>
        <dbReference type="PROSITE" id="PS50850"/>
    </source>
</evidence>
<dbReference type="Pfam" id="PF00172">
    <property type="entry name" value="Zn_clus"/>
    <property type="match status" value="1"/>
</dbReference>
<reference evidence="12 13" key="1">
    <citation type="submission" date="2016-09" db="EMBL/GenBank/DDBJ databases">
        <title>Aspergillus awamori IFM 58123T.</title>
        <authorList>
            <person name="Kusuya Y."/>
            <person name="Shimizu M."/>
            <person name="Takahashi H."/>
            <person name="Yaguchi T."/>
        </authorList>
    </citation>
    <scope>NUCLEOTIDE SEQUENCE [LARGE SCALE GENOMIC DNA]</scope>
    <source>
        <strain evidence="12 13">IFM 58123</strain>
    </source>
</reference>
<comment type="subcellular location">
    <subcellularLocation>
        <location evidence="2">Membrane</location>
        <topology evidence="2">Multi-pass membrane protein</topology>
    </subcellularLocation>
    <subcellularLocation>
        <location evidence="1">Nucleus</location>
    </subcellularLocation>
</comment>
<evidence type="ECO:0000256" key="7">
    <source>
        <dbReference type="ARBA" id="ARBA00023242"/>
    </source>
</evidence>
<evidence type="ECO:0000256" key="4">
    <source>
        <dbReference type="ARBA" id="ARBA00023015"/>
    </source>
</evidence>
<keyword evidence="4" id="KW-0805">Transcription regulation</keyword>
<organism evidence="12 13">
    <name type="scientific">Aspergillus awamori</name>
    <name type="common">Black koji mold</name>
    <dbReference type="NCBI Taxonomy" id="105351"/>
    <lineage>
        <taxon>Eukaryota</taxon>
        <taxon>Fungi</taxon>
        <taxon>Dikarya</taxon>
        <taxon>Ascomycota</taxon>
        <taxon>Pezizomycotina</taxon>
        <taxon>Eurotiomycetes</taxon>
        <taxon>Eurotiomycetidae</taxon>
        <taxon>Eurotiales</taxon>
        <taxon>Aspergillaceae</taxon>
        <taxon>Aspergillus</taxon>
    </lineage>
</organism>
<dbReference type="FunFam" id="1.20.1250.20:FF:000364">
    <property type="entry name" value="MFS general substrate transporter"/>
    <property type="match status" value="1"/>
</dbReference>
<feature type="domain" description="Major facilitator superfamily (MFS) profile" evidence="11">
    <location>
        <begin position="752"/>
        <end position="1189"/>
    </location>
</feature>
<feature type="transmembrane region" description="Helical" evidence="9">
    <location>
        <begin position="803"/>
        <end position="827"/>
    </location>
</feature>
<dbReference type="SUPFAM" id="SSF103473">
    <property type="entry name" value="MFS general substrate transporter"/>
    <property type="match status" value="1"/>
</dbReference>
<evidence type="ECO:0000313" key="12">
    <source>
        <dbReference type="EMBL" id="GCB20419.1"/>
    </source>
</evidence>
<dbReference type="GO" id="GO:0016020">
    <property type="term" value="C:membrane"/>
    <property type="evidence" value="ECO:0007669"/>
    <property type="project" value="UniProtKB-SubCell"/>
</dbReference>
<keyword evidence="6" id="KW-0804">Transcription</keyword>
<keyword evidence="13" id="KW-1185">Reference proteome</keyword>
<keyword evidence="5" id="KW-0238">DNA-binding</keyword>
<feature type="compositionally biased region" description="Polar residues" evidence="8">
    <location>
        <begin position="1"/>
        <end position="11"/>
    </location>
</feature>
<feature type="region of interest" description="Disordered" evidence="8">
    <location>
        <begin position="79"/>
        <end position="143"/>
    </location>
</feature>
<dbReference type="GO" id="GO:0043565">
    <property type="term" value="F:sequence-specific DNA binding"/>
    <property type="evidence" value="ECO:0007669"/>
    <property type="project" value="TreeGrafter"/>
</dbReference>
<dbReference type="Gene3D" id="1.20.1250.20">
    <property type="entry name" value="MFS general substrate transporter like domains"/>
    <property type="match status" value="2"/>
</dbReference>